<evidence type="ECO:0000259" key="2">
    <source>
        <dbReference type="Pfam" id="PF16640"/>
    </source>
</evidence>
<sequence>MSQSNTRRVVGGLSAFAVAAGFAVTAGVGMAAAAPGSITWSDGASTFTRTIDNATPAGDDTVTVTTKWARTDANWEKLSWAKDYHPTCLTYVPGSAKVTDAAGVHTIEPYVETAADYTAVDFTTLGYQPTSKRDVDTPVLSIQYKVGYGCDRGTALATGLAYNGSRGAGTYTDKGPSVTVAKNVSTAILAAVPADVKVGQSVPLSATVTGGADGNVVEFYDGATKFGQGSLAAGEATFVWAPAAAGAHSLTAKFLGTTKANESVSAAQNVPVAPADVVTTTEVTGPDAAVAGTDVTLDVQVSPPPSGGMVQFKDGATDLGGPVALDAQGKGSITQQFATGTRSITAVYAGAGEFLTSTSAAHMVTVTDPAPVDVATTTALTLPVDVKTGVAVDLWAAVKGPNGDLIPSGGQVTFKDGGTVIGTAADVVDGEANVHHTFATAGTHNITAEFSGATGYLASVSVSGALEVTDPAPTDVATATVLTLPATATKGVAVDLVATVSPALAGGTLQFMDGATAIGAPVGLVDGKATLSYAFPITGDRHVTAVYSGAPGYLGSTAAVGTVTVTEAGTGGGDTGSAGSSAGSLGNLFGSS</sequence>
<reference evidence="3 4" key="1">
    <citation type="submission" date="2016-10" db="EMBL/GenBank/DDBJ databases">
        <authorList>
            <person name="de Groot N.N."/>
        </authorList>
    </citation>
    <scope>NUCLEOTIDE SEQUENCE [LARGE SCALE GENOMIC DNA]</scope>
    <source>
        <strain evidence="3 4">JCM 11308</strain>
    </source>
</reference>
<gene>
    <name evidence="3" type="ORF">SAMN05444580_101939</name>
</gene>
<dbReference type="GO" id="GO:0005975">
    <property type="term" value="P:carbohydrate metabolic process"/>
    <property type="evidence" value="ECO:0007669"/>
    <property type="project" value="UniProtKB-ARBA"/>
</dbReference>
<dbReference type="STRING" id="168276.SAMN05444580_101939"/>
<name>A0A1G6PJX2_9NOCA</name>
<dbReference type="PROSITE" id="PS51318">
    <property type="entry name" value="TAT"/>
    <property type="match status" value="1"/>
</dbReference>
<feature type="domain" description="Bacterial Ig-like" evidence="2">
    <location>
        <begin position="485"/>
        <end position="566"/>
    </location>
</feature>
<dbReference type="InterPro" id="IPR006311">
    <property type="entry name" value="TAT_signal"/>
</dbReference>
<keyword evidence="1" id="KW-0732">Signal</keyword>
<feature type="chain" id="PRO_5011489086" evidence="1">
    <location>
        <begin position="34"/>
        <end position="592"/>
    </location>
</feature>
<evidence type="ECO:0000256" key="1">
    <source>
        <dbReference type="SAM" id="SignalP"/>
    </source>
</evidence>
<dbReference type="Gene3D" id="2.60.40.10">
    <property type="entry name" value="Immunoglobulins"/>
    <property type="match status" value="4"/>
</dbReference>
<accession>A0A1G6PJX2</accession>
<dbReference type="EMBL" id="FNAB01000001">
    <property type="protein sequence ID" value="SDC80542.1"/>
    <property type="molecule type" value="Genomic_DNA"/>
</dbReference>
<dbReference type="AlphaFoldDB" id="A0A1G6PJX2"/>
<evidence type="ECO:0000313" key="4">
    <source>
        <dbReference type="Proteomes" id="UP000199417"/>
    </source>
</evidence>
<feature type="signal peptide" evidence="1">
    <location>
        <begin position="1"/>
        <end position="33"/>
    </location>
</feature>
<feature type="domain" description="Bacterial Ig-like" evidence="2">
    <location>
        <begin position="190"/>
        <end position="272"/>
    </location>
</feature>
<evidence type="ECO:0000313" key="3">
    <source>
        <dbReference type="EMBL" id="SDC80542.1"/>
    </source>
</evidence>
<protein>
    <submittedName>
        <fullName evidence="3">Ig-like domain (Group 3)</fullName>
    </submittedName>
</protein>
<dbReference type="RefSeq" id="WP_072847476.1">
    <property type="nucleotide sequence ID" value="NZ_FNAB01000001.1"/>
</dbReference>
<dbReference type="InterPro" id="IPR032109">
    <property type="entry name" value="Big_3_5"/>
</dbReference>
<organism evidence="3 4">
    <name type="scientific">Rhodococcus tukisamuensis</name>
    <dbReference type="NCBI Taxonomy" id="168276"/>
    <lineage>
        <taxon>Bacteria</taxon>
        <taxon>Bacillati</taxon>
        <taxon>Actinomycetota</taxon>
        <taxon>Actinomycetes</taxon>
        <taxon>Mycobacteriales</taxon>
        <taxon>Nocardiaceae</taxon>
        <taxon>Rhodococcus</taxon>
    </lineage>
</organism>
<proteinExistence type="predicted"/>
<dbReference type="InterPro" id="IPR013783">
    <property type="entry name" value="Ig-like_fold"/>
</dbReference>
<dbReference type="Proteomes" id="UP000199417">
    <property type="component" value="Unassembled WGS sequence"/>
</dbReference>
<feature type="domain" description="Bacterial Ig-like" evidence="2">
    <location>
        <begin position="285"/>
        <end position="367"/>
    </location>
</feature>
<feature type="domain" description="Bacterial Ig-like" evidence="2">
    <location>
        <begin position="383"/>
        <end position="468"/>
    </location>
</feature>
<keyword evidence="4" id="KW-1185">Reference proteome</keyword>
<dbReference type="Pfam" id="PF16640">
    <property type="entry name" value="Big_3_5"/>
    <property type="match status" value="4"/>
</dbReference>